<dbReference type="InterPro" id="IPR050131">
    <property type="entry name" value="Peptidase_S8_subtilisin-like"/>
</dbReference>
<evidence type="ECO:0000256" key="4">
    <source>
        <dbReference type="ARBA" id="ARBA00022825"/>
    </source>
</evidence>
<evidence type="ECO:0000259" key="6">
    <source>
        <dbReference type="Pfam" id="PF00082"/>
    </source>
</evidence>
<protein>
    <submittedName>
        <fullName evidence="7">S8 family peptidase</fullName>
    </submittedName>
</protein>
<dbReference type="EMBL" id="JANKAS010000008">
    <property type="protein sequence ID" value="MCR1899281.1"/>
    <property type="molecule type" value="Genomic_DNA"/>
</dbReference>
<dbReference type="Gene3D" id="3.40.50.200">
    <property type="entry name" value="Peptidase S8/S53 domain"/>
    <property type="match status" value="1"/>
</dbReference>
<dbReference type="InterPro" id="IPR000209">
    <property type="entry name" value="Peptidase_S8/S53_dom"/>
</dbReference>
<evidence type="ECO:0000313" key="8">
    <source>
        <dbReference type="Proteomes" id="UP001205748"/>
    </source>
</evidence>
<reference evidence="7" key="1">
    <citation type="submission" date="2022-07" db="EMBL/GenBank/DDBJ databases">
        <title>Enhanced cultured diversity of the mouse gut microbiota enables custom-made synthetic communities.</title>
        <authorList>
            <person name="Afrizal A."/>
        </authorList>
    </citation>
    <scope>NUCLEOTIDE SEQUENCE</scope>
    <source>
        <strain evidence="7">DSM 28593</strain>
    </source>
</reference>
<dbReference type="Pfam" id="PF00082">
    <property type="entry name" value="Peptidase_S8"/>
    <property type="match status" value="1"/>
</dbReference>
<accession>A0AAE3KZW5</accession>
<evidence type="ECO:0000256" key="5">
    <source>
        <dbReference type="PROSITE-ProRule" id="PRU01240"/>
    </source>
</evidence>
<gene>
    <name evidence="7" type="ORF">NSA47_09835</name>
</gene>
<keyword evidence="8" id="KW-1185">Reference proteome</keyword>
<dbReference type="PANTHER" id="PTHR43806:SF65">
    <property type="entry name" value="SERINE PROTEASE APRX"/>
    <property type="match status" value="1"/>
</dbReference>
<proteinExistence type="inferred from homology"/>
<dbReference type="GO" id="GO:0006508">
    <property type="term" value="P:proteolysis"/>
    <property type="evidence" value="ECO:0007669"/>
    <property type="project" value="UniProtKB-KW"/>
</dbReference>
<keyword evidence="3 5" id="KW-0378">Hydrolase</keyword>
<evidence type="ECO:0000256" key="1">
    <source>
        <dbReference type="ARBA" id="ARBA00011073"/>
    </source>
</evidence>
<evidence type="ECO:0000256" key="3">
    <source>
        <dbReference type="ARBA" id="ARBA00022801"/>
    </source>
</evidence>
<comment type="similarity">
    <text evidence="1 5">Belongs to the peptidase S8 family.</text>
</comment>
<feature type="active site" description="Charge relay system" evidence="5">
    <location>
        <position position="129"/>
    </location>
</feature>
<name>A0AAE3KZW5_9FIRM</name>
<keyword evidence="4 5" id="KW-0720">Serine protease</keyword>
<dbReference type="AlphaFoldDB" id="A0AAE3KZW5"/>
<dbReference type="PRINTS" id="PR00723">
    <property type="entry name" value="SUBTILISIN"/>
</dbReference>
<feature type="domain" description="Peptidase S8/S53" evidence="6">
    <location>
        <begin position="120"/>
        <end position="388"/>
    </location>
</feature>
<dbReference type="PROSITE" id="PS51892">
    <property type="entry name" value="SUBTILASE"/>
    <property type="match status" value="1"/>
</dbReference>
<dbReference type="RefSeq" id="WP_257531462.1">
    <property type="nucleotide sequence ID" value="NZ_JANKAS010000008.1"/>
</dbReference>
<evidence type="ECO:0000256" key="2">
    <source>
        <dbReference type="ARBA" id="ARBA00022670"/>
    </source>
</evidence>
<comment type="caution">
    <text evidence="7">The sequence shown here is derived from an EMBL/GenBank/DDBJ whole genome shotgun (WGS) entry which is preliminary data.</text>
</comment>
<feature type="active site" description="Charge relay system" evidence="5">
    <location>
        <position position="344"/>
    </location>
</feature>
<sequence length="403" mass="44530">MKSFSNFIKSIGLNHNNRIEPSILWNLESYPISHFPMIIQVKKGVEHSIERTFKRLGCRDIEYFSIINSFYSKVPIKHIKKILNLPAITYMSANHRVYSCMDEVTDKIGSSQVNQFGYTGRNVVIAHLDTGIHPHGDLSRPKNRIIYFKDFIHNLSRAYDDHGHGTFGAGCMAGNGIMSKGQYKGIAPDALLIGLKCLDQSGSGETKSVLQALQWVLENKEKHNIQILHLPFGVDYPYPVVWDPLVEAVNTLWDENITVVCAAGNNGPHQSTILSPGTSEKVITVGGSKKTARPGMEDGLCDFSSRGPTLANGTKPDLVAPARQIISLNFNTKFHPYLSFSGTSASSAIVTGAIALLLEKHPQFTPEEVKLAIEMSCDSLHVDKNIQGKGILNIEKLLSNEFK</sequence>
<evidence type="ECO:0000313" key="7">
    <source>
        <dbReference type="EMBL" id="MCR1899281.1"/>
    </source>
</evidence>
<feature type="active site" description="Charge relay system" evidence="5">
    <location>
        <position position="164"/>
    </location>
</feature>
<dbReference type="CDD" id="cd07487">
    <property type="entry name" value="Peptidases_S8_1"/>
    <property type="match status" value="1"/>
</dbReference>
<dbReference type="Proteomes" id="UP001205748">
    <property type="component" value="Unassembled WGS sequence"/>
</dbReference>
<dbReference type="InterPro" id="IPR015500">
    <property type="entry name" value="Peptidase_S8_subtilisin-rel"/>
</dbReference>
<dbReference type="InterPro" id="IPR036852">
    <property type="entry name" value="Peptidase_S8/S53_dom_sf"/>
</dbReference>
<dbReference type="PANTHER" id="PTHR43806">
    <property type="entry name" value="PEPTIDASE S8"/>
    <property type="match status" value="1"/>
</dbReference>
<keyword evidence="2 5" id="KW-0645">Protease</keyword>
<dbReference type="GO" id="GO:0004252">
    <property type="term" value="F:serine-type endopeptidase activity"/>
    <property type="evidence" value="ECO:0007669"/>
    <property type="project" value="UniProtKB-UniRule"/>
</dbReference>
<dbReference type="SUPFAM" id="SSF52743">
    <property type="entry name" value="Subtilisin-like"/>
    <property type="match status" value="1"/>
</dbReference>
<organism evidence="7 8">
    <name type="scientific">Irregularibacter muris</name>
    <dbReference type="NCBI Taxonomy" id="1796619"/>
    <lineage>
        <taxon>Bacteria</taxon>
        <taxon>Bacillati</taxon>
        <taxon>Bacillota</taxon>
        <taxon>Clostridia</taxon>
        <taxon>Eubacteriales</taxon>
        <taxon>Eubacteriaceae</taxon>
        <taxon>Irregularibacter</taxon>
    </lineage>
</organism>